<dbReference type="InterPro" id="IPR012797">
    <property type="entry name" value="CobF"/>
</dbReference>
<evidence type="ECO:0000256" key="4">
    <source>
        <dbReference type="ARBA" id="ARBA00022679"/>
    </source>
</evidence>
<dbReference type="Gene3D" id="3.30.950.10">
    <property type="entry name" value="Methyltransferase, Cobalt-precorrin-4 Transmethylase, Domain 2"/>
    <property type="match status" value="1"/>
</dbReference>
<gene>
    <name evidence="8" type="ORF">C8J29_102156</name>
</gene>
<sequence>MRELLLIGIGTGNPDHLTAEGRRRMAEADLILVPRKGRDKSDLAEIRRAICADAAPLVPVAEFDLPVRDAANPDYRQGVEDWHDAIALAWARAAGGAARVALLIWGDPSLYDSSLRIAARLDPAPQVRVVPGITAIQALCAAHAIPLNAVGAPVLVTTGRRLRDEGWPAGVDRLAVMLDGETSFRGLDPRGVRIWWGAYLGMDEQILEAGPLAEAGPRILAARAAARARHGWIMDIYLLDRGTDDRRKGGPEGGPGET</sequence>
<dbReference type="Proteomes" id="UP000240800">
    <property type="component" value="Unassembled WGS sequence"/>
</dbReference>
<name>A0ABX5J9D2_9RHOB</name>
<dbReference type="EC" id="2.1.1.152" evidence="6"/>
<comment type="caution">
    <text evidence="8">The sequence shown here is derived from an EMBL/GenBank/DDBJ whole genome shotgun (WGS) entry which is preliminary data.</text>
</comment>
<reference evidence="8 9" key="1">
    <citation type="submission" date="2018-04" db="EMBL/GenBank/DDBJ databases">
        <title>Genomic Encyclopedia of Type Strains, Phase III (KMG-III): the genomes of soil and plant-associated and newly described type strains.</title>
        <authorList>
            <person name="Whitman W."/>
        </authorList>
    </citation>
    <scope>NUCLEOTIDE SEQUENCE [LARGE SCALE GENOMIC DNA]</scope>
    <source>
        <strain evidence="8 9">JA192</strain>
    </source>
</reference>
<accession>A0ABX5J9D2</accession>
<dbReference type="PIRSF" id="PIRSF036525">
    <property type="entry name" value="CobF"/>
    <property type="match status" value="1"/>
</dbReference>
<proteinExistence type="predicted"/>
<evidence type="ECO:0000256" key="2">
    <source>
        <dbReference type="ARBA" id="ARBA00022573"/>
    </source>
</evidence>
<dbReference type="CDD" id="cd11643">
    <property type="entry name" value="Precorrin-6A-synthase"/>
    <property type="match status" value="1"/>
</dbReference>
<comment type="catalytic activity">
    <reaction evidence="6">
        <text>precorrin-5 + S-adenosyl-L-methionine + H2O = precorrin-6A + acetate + S-adenosyl-L-homocysteine + 2 H(+)</text>
        <dbReference type="Rhea" id="RHEA:18261"/>
        <dbReference type="ChEBI" id="CHEBI:15377"/>
        <dbReference type="ChEBI" id="CHEBI:15378"/>
        <dbReference type="ChEBI" id="CHEBI:30089"/>
        <dbReference type="ChEBI" id="CHEBI:57856"/>
        <dbReference type="ChEBI" id="CHEBI:59789"/>
        <dbReference type="ChEBI" id="CHEBI:77871"/>
        <dbReference type="ChEBI" id="CHEBI:77872"/>
        <dbReference type="EC" id="2.1.1.152"/>
    </reaction>
</comment>
<evidence type="ECO:0000256" key="5">
    <source>
        <dbReference type="ARBA" id="ARBA00022691"/>
    </source>
</evidence>
<dbReference type="InterPro" id="IPR014776">
    <property type="entry name" value="4pyrrole_Mease_sub2"/>
</dbReference>
<comment type="pathway">
    <text evidence="1">Cofactor biosynthesis; adenosylcobalamin biosynthesis.</text>
</comment>
<dbReference type="InterPro" id="IPR035996">
    <property type="entry name" value="4pyrrol_Methylase_sf"/>
</dbReference>
<dbReference type="SUPFAM" id="SSF53790">
    <property type="entry name" value="Tetrapyrrole methylase"/>
    <property type="match status" value="1"/>
</dbReference>
<dbReference type="RefSeq" id="WP_069332293.1">
    <property type="nucleotide sequence ID" value="NZ_MABH01000145.1"/>
</dbReference>
<dbReference type="Gene3D" id="3.40.1010.10">
    <property type="entry name" value="Cobalt-precorrin-4 Transmethylase, Domain 1"/>
    <property type="match status" value="1"/>
</dbReference>
<dbReference type="InterPro" id="IPR000878">
    <property type="entry name" value="4pyrrol_Mease"/>
</dbReference>
<dbReference type="PANTHER" id="PTHR43467:SF1">
    <property type="entry name" value="PRECORRIN-6A SYNTHASE [DEACETYLATING]"/>
    <property type="match status" value="1"/>
</dbReference>
<dbReference type="Pfam" id="PF00590">
    <property type="entry name" value="TP_methylase"/>
    <property type="match status" value="1"/>
</dbReference>
<comment type="function">
    <text evidence="6">Catalyzes the methylation of C-1 in precorrin-5 and the subsequent extrusion of acetic acid from the resulting intermediate to form cobalt-precorrin-6A.</text>
</comment>
<organism evidence="8 9">
    <name type="scientific">Cereibacter johrii</name>
    <dbReference type="NCBI Taxonomy" id="445629"/>
    <lineage>
        <taxon>Bacteria</taxon>
        <taxon>Pseudomonadati</taxon>
        <taxon>Pseudomonadota</taxon>
        <taxon>Alphaproteobacteria</taxon>
        <taxon>Rhodobacterales</taxon>
        <taxon>Paracoccaceae</taxon>
        <taxon>Cereibacter</taxon>
    </lineage>
</organism>
<evidence type="ECO:0000256" key="6">
    <source>
        <dbReference type="PIRNR" id="PIRNR036525"/>
    </source>
</evidence>
<keyword evidence="9" id="KW-1185">Reference proteome</keyword>
<keyword evidence="5 6" id="KW-0949">S-adenosyl-L-methionine</keyword>
<evidence type="ECO:0000256" key="1">
    <source>
        <dbReference type="ARBA" id="ARBA00004953"/>
    </source>
</evidence>
<evidence type="ECO:0000313" key="8">
    <source>
        <dbReference type="EMBL" id="PTM80084.1"/>
    </source>
</evidence>
<evidence type="ECO:0000256" key="3">
    <source>
        <dbReference type="ARBA" id="ARBA00022603"/>
    </source>
</evidence>
<keyword evidence="4 6" id="KW-0808">Transferase</keyword>
<evidence type="ECO:0000313" key="9">
    <source>
        <dbReference type="Proteomes" id="UP000240800"/>
    </source>
</evidence>
<evidence type="ECO:0000259" key="7">
    <source>
        <dbReference type="Pfam" id="PF00590"/>
    </source>
</evidence>
<dbReference type="NCBIfam" id="TIGR02434">
    <property type="entry name" value="CobF"/>
    <property type="match status" value="1"/>
</dbReference>
<keyword evidence="3 6" id="KW-0489">Methyltransferase</keyword>
<dbReference type="InterPro" id="IPR014777">
    <property type="entry name" value="4pyrrole_Mease_sub1"/>
</dbReference>
<protein>
    <recommendedName>
        <fullName evidence="6">Precorrin-6A synthase [deacetylating]</fullName>
        <ecNumber evidence="6">2.1.1.152</ecNumber>
    </recommendedName>
</protein>
<feature type="domain" description="Tetrapyrrole methylase" evidence="7">
    <location>
        <begin position="4"/>
        <end position="215"/>
    </location>
</feature>
<dbReference type="PANTHER" id="PTHR43467">
    <property type="entry name" value="COBALT-PRECORRIN-2 C(20)-METHYLTRANSFERASE"/>
    <property type="match status" value="1"/>
</dbReference>
<keyword evidence="2" id="KW-0169">Cobalamin biosynthesis</keyword>
<dbReference type="EMBL" id="PZZW01000002">
    <property type="protein sequence ID" value="PTM80084.1"/>
    <property type="molecule type" value="Genomic_DNA"/>
</dbReference>